<keyword evidence="3" id="KW-1185">Reference proteome</keyword>
<evidence type="ECO:0000313" key="3">
    <source>
        <dbReference type="Proteomes" id="UP001161247"/>
    </source>
</evidence>
<dbReference type="Proteomes" id="UP001161247">
    <property type="component" value="Chromosome 7"/>
</dbReference>
<protein>
    <submittedName>
        <fullName evidence="2">OLC1v1012340C1</fullName>
    </submittedName>
</protein>
<dbReference type="EMBL" id="OX459124">
    <property type="protein sequence ID" value="CAI9111984.1"/>
    <property type="molecule type" value="Genomic_DNA"/>
</dbReference>
<dbReference type="AlphaFoldDB" id="A0AAV1DVV3"/>
<gene>
    <name evidence="2" type="ORF">OLC1_LOCUS19261</name>
</gene>
<name>A0AAV1DVV3_OLDCO</name>
<sequence>MAPTPRNGLGPTKYNAVVIVDSPTHGVRDEEDPYEFNPGDDLMVDDSQTRWRPNPYPEEPTTRWRSDGGNVADDATVDEGVALESTVLSSL</sequence>
<evidence type="ECO:0000256" key="1">
    <source>
        <dbReference type="SAM" id="MobiDB-lite"/>
    </source>
</evidence>
<reference evidence="2" key="1">
    <citation type="submission" date="2023-03" db="EMBL/GenBank/DDBJ databases">
        <authorList>
            <person name="Julca I."/>
        </authorList>
    </citation>
    <scope>NUCLEOTIDE SEQUENCE</scope>
</reference>
<proteinExistence type="predicted"/>
<accession>A0AAV1DVV3</accession>
<evidence type="ECO:0000313" key="2">
    <source>
        <dbReference type="EMBL" id="CAI9111984.1"/>
    </source>
</evidence>
<feature type="region of interest" description="Disordered" evidence="1">
    <location>
        <begin position="24"/>
        <end position="71"/>
    </location>
</feature>
<organism evidence="2 3">
    <name type="scientific">Oldenlandia corymbosa var. corymbosa</name>
    <dbReference type="NCBI Taxonomy" id="529605"/>
    <lineage>
        <taxon>Eukaryota</taxon>
        <taxon>Viridiplantae</taxon>
        <taxon>Streptophyta</taxon>
        <taxon>Embryophyta</taxon>
        <taxon>Tracheophyta</taxon>
        <taxon>Spermatophyta</taxon>
        <taxon>Magnoliopsida</taxon>
        <taxon>eudicotyledons</taxon>
        <taxon>Gunneridae</taxon>
        <taxon>Pentapetalae</taxon>
        <taxon>asterids</taxon>
        <taxon>lamiids</taxon>
        <taxon>Gentianales</taxon>
        <taxon>Rubiaceae</taxon>
        <taxon>Rubioideae</taxon>
        <taxon>Spermacoceae</taxon>
        <taxon>Hedyotis-Oldenlandia complex</taxon>
        <taxon>Oldenlandia</taxon>
    </lineage>
</organism>